<dbReference type="FunFam" id="2.60.40.60:FF:000104">
    <property type="entry name" value="cadherin-23 isoform X1"/>
    <property type="match status" value="1"/>
</dbReference>
<keyword evidence="5" id="KW-0677">Repeat</keyword>
<evidence type="ECO:0000256" key="1">
    <source>
        <dbReference type="ARBA" id="ARBA00004167"/>
    </source>
</evidence>
<dbReference type="Pfam" id="PF00028">
    <property type="entry name" value="Cadherin"/>
    <property type="match status" value="9"/>
</dbReference>
<keyword evidence="2" id="KW-0245">EGF-like domain</keyword>
<dbReference type="InterPro" id="IPR002126">
    <property type="entry name" value="Cadherin-like_dom"/>
</dbReference>
<reference evidence="16" key="1">
    <citation type="submission" date="2020-11" db="EMBL/GenBank/DDBJ databases">
        <authorList>
            <person name="Tran Van P."/>
        </authorList>
    </citation>
    <scope>NUCLEOTIDE SEQUENCE</scope>
</reference>
<accession>A0A7R9H1C6</accession>
<feature type="region of interest" description="Disordered" evidence="13">
    <location>
        <begin position="2158"/>
        <end position="2190"/>
    </location>
</feature>
<gene>
    <name evidence="16" type="ORF">TCEB3V08_LOCUS7511</name>
</gene>
<keyword evidence="11" id="KW-0325">Glycoprotein</keyword>
<feature type="domain" description="Cadherin" evidence="15">
    <location>
        <begin position="862"/>
        <end position="973"/>
    </location>
</feature>
<sequence length="2215" mass="243057">MARLKAPQVLLDTKHKTTSTETRMERASLVFDTGPFSSVILACLSPVHTQGSVQRFACPVQHVADKMLCIHVECADRVSPTADLSATCTDMSMHVDLPLHLIFTIGAGTIVVEFKRFCCQFYPAGEYLRFVRVPENVPVGGEVLQIEVHPRNNLTLQPVDKVEDVSYFTYLDQSEQVVSVRLAQSLENLVDSDNPQNVLKFRLVCDYDDGEDMISSYLSVTVYVEDVNDHSPEFQNAPYHITVDELTPVGLTIFRGIHAVDRDKPNTPNSDVHYSIVEGNERGKFALESSHRAALVVRRALDYDAGDVDFELTVMASDRGSPPKNSSTSIRVSVLDNDDLSPKFARDVYKTSVTEFYPVTGARVHQELRFDPPLLAFDQDLAIATPVRYDLIAGNDRHLFSIDPRNGSIFLEQELDLDQERTLPGNTFVLQVRGALGEHLRAAGERTLGEHLRATGEKVLGEHLRAAGEKVLGEHLRAAGERTLGEHLRATGEKVLGEHLRAAGERTLGEHLRAAGERALGEHLRAAGERALGEHLRAAGEKVLGEHLRAAGERVQASQVDNPLKTGVARVEVELLDLNDNLPQFEVQLYNISIVENLPNGFSVLHVSAVDKDQGDNGEFSYQLEDPSEAFTMDPRSGWLTVRDQAKLDRESQSSLFMKVFAREKAPSVVSNVSASSVSVEVTLLDANDNNPSFLPSNLYEFTVESNAEVGSVVGRVSVAWLVQFSWQLCELTADRYRVHKRALTTPVWNIIFPPTTSASLCLQVQAVDPDLGRNGMVLYDLQRPAAHNGSTGAGLPFAVDAQSGNLLVIDSPLAEGRHAVFVEASDQPSNPSERRFSLAVVTVEVVGANNRGKGSEVPDFLGSPYEFWVGDNVPVGTSVGQMRVTDAVDKNKVIYDMLHSYHDGVPFAVEERSGTITVVDDISRFEPVLYDFEAVATDGSDVTLVTNVTIHVVELDRMGGSERDKVAMAPIQFRVRENLSGALVGQLLNHTVPGGRNSSAEGGRLRNLRFTIANQQDVADKFAVSQDGTLYTQRGLDREEREDYRLTLIAENSRGVVRGAGVYQVNVLVEDENDNPPVFDRSSYEGRIQENSPSGSEVKLDHPIKASDADLGGNAQFTFTLHGDGSELFSVEQPTGRVYLRAGTLDREEKTIYLLRVVARDKGNLNSEVKLTIYVDDVNDNAPTFLQMVSLLDQDVEISGPQGASSDPNSTLAPRVVTTNFTDHDDALYAAPLVTVSENTPVGMPILRLLAGDRDAGSNATVTYGIPLETYVTNKILLPPKASSKNHFSIHSTTGEVSVARVLPPETEFLLNVTAVDGGGATGNVSIRIYVRDVNDHAPVFKKSWYTFNLKEGYYASHPIGVVKATDQDHGDNAKVSYVIVQSGGDFPPLPFKISEDNGTLSVTGNVDRETRDSYSFQVMAQDGGPIKDRKRSVVDVEVNVLDVNDNAPSFYNYDHILQKFSRAEEGSHALENPLLVPIYYASVLENSPPGTVVSKVSANDSDFPGNGNGLLLFNIPYGSDGGDVFAVDSKEGIIRTVGKLDFETQASYNVSVVASDLGNPSLSSTAVLSVNVVDVHEEEEEASGEIRRPMFAHRYYEVEVEENSAPMTPLLDLNVTETYRKLNLKFSLVPTPGSDSFRIQPRNGTLYVVKSLDRETTDKYELRVRVDNVKKGRGMPVLLYPLPTHRLADLAANEVKVIVRVKDVNDNTPRFIVNGRPIVAAIPTTANYGYQIVKLQQYSVSLIGSLCLSRAVDADEGLNADIRYQILGRADDESRKFTVDPLTGQVRSIVSFSRDAGRVFGFDVKATDKRGADDGRSSITNVFVSNPSCLGHPRGQPVYVLDDQKQLIMVVGSKPTLVEKNLENITLALFNITGLDVRVRRIEPHIERDGSDNAATDLYLYGVDPLMNIIIDMDTLQSVLHSKKSEISRKLESLHMLEITSGLPTLTKPSTPRHLLSSLEVGVVVLGCVVFVGALAAAICVGCVRRSKNRNEQETNLNKGYQFTISNPTNPILSGHTKARLFPNSYMDTMGGCGGGDTTDTYVDMHSNKSNNFRDPRHNNYHHRHHHKHDANCGRYQRRRSHRVLNGLETSMTSLHSSKDSGIADHGRCVCGHSTSPSSGDSSNGSYEDSLKSLQRKQNAAVAAGVVTELHTATIARRGGNQPPSRRRHQRNSSVGSGVHKVRDPQVPQTVPINIMARRPSERRVSHCSLVTS</sequence>
<dbReference type="GO" id="GO:0007156">
    <property type="term" value="P:homophilic cell adhesion via plasma membrane adhesion molecules"/>
    <property type="evidence" value="ECO:0007669"/>
    <property type="project" value="InterPro"/>
</dbReference>
<dbReference type="PRINTS" id="PR00205">
    <property type="entry name" value="CADHERIN"/>
</dbReference>
<dbReference type="GO" id="GO:0005509">
    <property type="term" value="F:calcium ion binding"/>
    <property type="evidence" value="ECO:0007669"/>
    <property type="project" value="UniProtKB-UniRule"/>
</dbReference>
<feature type="domain" description="Cadherin" evidence="15">
    <location>
        <begin position="1343"/>
        <end position="1452"/>
    </location>
</feature>
<dbReference type="Pfam" id="PF23206">
    <property type="entry name" value="PCDH15_12th"/>
    <property type="match status" value="1"/>
</dbReference>
<proteinExistence type="predicted"/>
<evidence type="ECO:0000256" key="4">
    <source>
        <dbReference type="ARBA" id="ARBA00022729"/>
    </source>
</evidence>
<keyword evidence="9 14" id="KW-0472">Membrane</keyword>
<dbReference type="PANTHER" id="PTHR24027:SF438">
    <property type="entry name" value="CADHERIN 23"/>
    <property type="match status" value="1"/>
</dbReference>
<dbReference type="FunFam" id="2.60.40.60:FF:000024">
    <property type="entry name" value="FAT atypical cadherin 3"/>
    <property type="match status" value="1"/>
</dbReference>
<dbReference type="InterPro" id="IPR039808">
    <property type="entry name" value="Cadherin"/>
</dbReference>
<organism evidence="16">
    <name type="scientific">Timema cristinae</name>
    <name type="common">Walking stick</name>
    <dbReference type="NCBI Taxonomy" id="61476"/>
    <lineage>
        <taxon>Eukaryota</taxon>
        <taxon>Metazoa</taxon>
        <taxon>Ecdysozoa</taxon>
        <taxon>Arthropoda</taxon>
        <taxon>Hexapoda</taxon>
        <taxon>Insecta</taxon>
        <taxon>Pterygota</taxon>
        <taxon>Neoptera</taxon>
        <taxon>Polyneoptera</taxon>
        <taxon>Phasmatodea</taxon>
        <taxon>Timematodea</taxon>
        <taxon>Timematoidea</taxon>
        <taxon>Timematidae</taxon>
        <taxon>Timema</taxon>
    </lineage>
</organism>
<feature type="compositionally biased region" description="Low complexity" evidence="13">
    <location>
        <begin position="2116"/>
        <end position="2130"/>
    </location>
</feature>
<keyword evidence="8 14" id="KW-1133">Transmembrane helix</keyword>
<dbReference type="PROSITE" id="PS50268">
    <property type="entry name" value="CADHERIN_2"/>
    <property type="match status" value="13"/>
</dbReference>
<evidence type="ECO:0000256" key="6">
    <source>
        <dbReference type="ARBA" id="ARBA00022837"/>
    </source>
</evidence>
<dbReference type="SUPFAM" id="SSF49313">
    <property type="entry name" value="Cadherin-like"/>
    <property type="match status" value="12"/>
</dbReference>
<evidence type="ECO:0000256" key="3">
    <source>
        <dbReference type="ARBA" id="ARBA00022692"/>
    </source>
</evidence>
<feature type="domain" description="Cadherin" evidence="15">
    <location>
        <begin position="1753"/>
        <end position="1841"/>
    </location>
</feature>
<dbReference type="Gene3D" id="2.60.40.60">
    <property type="entry name" value="Cadherins"/>
    <property type="match status" value="13"/>
</dbReference>
<feature type="domain" description="Cadherin" evidence="15">
    <location>
        <begin position="1009"/>
        <end position="1080"/>
    </location>
</feature>
<dbReference type="InterPro" id="IPR020894">
    <property type="entry name" value="Cadherin_CS"/>
</dbReference>
<dbReference type="GO" id="GO:0016477">
    <property type="term" value="P:cell migration"/>
    <property type="evidence" value="ECO:0007669"/>
    <property type="project" value="TreeGrafter"/>
</dbReference>
<dbReference type="PROSITE" id="PS00232">
    <property type="entry name" value="CADHERIN_1"/>
    <property type="match status" value="8"/>
</dbReference>
<feature type="region of interest" description="Disordered" evidence="13">
    <location>
        <begin position="2115"/>
        <end position="2134"/>
    </location>
</feature>
<evidence type="ECO:0000313" key="16">
    <source>
        <dbReference type="EMBL" id="CAD7404458.1"/>
    </source>
</evidence>
<keyword evidence="7" id="KW-0130">Cell adhesion</keyword>
<keyword evidence="10" id="KW-1015">Disulfide bond</keyword>
<dbReference type="GO" id="GO:0016342">
    <property type="term" value="C:catenin complex"/>
    <property type="evidence" value="ECO:0007669"/>
    <property type="project" value="TreeGrafter"/>
</dbReference>
<comment type="subcellular location">
    <subcellularLocation>
        <location evidence="1">Membrane</location>
        <topology evidence="1">Single-pass membrane protein</topology>
    </subcellularLocation>
</comment>
<dbReference type="GO" id="GO:0008013">
    <property type="term" value="F:beta-catenin binding"/>
    <property type="evidence" value="ECO:0007669"/>
    <property type="project" value="TreeGrafter"/>
</dbReference>
<evidence type="ECO:0000256" key="9">
    <source>
        <dbReference type="ARBA" id="ARBA00023136"/>
    </source>
</evidence>
<evidence type="ECO:0000256" key="7">
    <source>
        <dbReference type="ARBA" id="ARBA00022889"/>
    </source>
</evidence>
<evidence type="ECO:0000256" key="2">
    <source>
        <dbReference type="ARBA" id="ARBA00022536"/>
    </source>
</evidence>
<feature type="domain" description="Cadherin" evidence="15">
    <location>
        <begin position="1477"/>
        <end position="1593"/>
    </location>
</feature>
<dbReference type="InterPro" id="IPR056989">
    <property type="entry name" value="PCDH15_12th_dom"/>
</dbReference>
<feature type="domain" description="Cadherin" evidence="15">
    <location>
        <begin position="374"/>
        <end position="432"/>
    </location>
</feature>
<feature type="domain" description="Cadherin" evidence="15">
    <location>
        <begin position="761"/>
        <end position="861"/>
    </location>
</feature>
<evidence type="ECO:0000256" key="5">
    <source>
        <dbReference type="ARBA" id="ARBA00022737"/>
    </source>
</evidence>
<dbReference type="GO" id="GO:0009653">
    <property type="term" value="P:anatomical structure morphogenesis"/>
    <property type="evidence" value="ECO:0007669"/>
    <property type="project" value="UniProtKB-ARBA"/>
</dbReference>
<feature type="domain" description="Cadherin" evidence="15">
    <location>
        <begin position="208"/>
        <end position="234"/>
    </location>
</feature>
<evidence type="ECO:0000256" key="12">
    <source>
        <dbReference type="PROSITE-ProRule" id="PRU00043"/>
    </source>
</evidence>
<dbReference type="GO" id="GO:0045296">
    <property type="term" value="F:cadherin binding"/>
    <property type="evidence" value="ECO:0007669"/>
    <property type="project" value="TreeGrafter"/>
</dbReference>
<keyword evidence="3 14" id="KW-0812">Transmembrane</keyword>
<evidence type="ECO:0000256" key="11">
    <source>
        <dbReference type="ARBA" id="ARBA00023180"/>
    </source>
</evidence>
<dbReference type="GO" id="GO:0060429">
    <property type="term" value="P:epithelium development"/>
    <property type="evidence" value="ECO:0007669"/>
    <property type="project" value="UniProtKB-ARBA"/>
</dbReference>
<dbReference type="CDD" id="cd11304">
    <property type="entry name" value="Cadherin_repeat"/>
    <property type="match status" value="12"/>
</dbReference>
<keyword evidence="4" id="KW-0732">Signal</keyword>
<dbReference type="FunFam" id="2.60.40.60:FF:000266">
    <property type="entry name" value="Cadherin 23"/>
    <property type="match status" value="1"/>
</dbReference>
<name>A0A7R9H1C6_TIMCR</name>
<feature type="domain" description="Cadherin" evidence="15">
    <location>
        <begin position="1229"/>
        <end position="1342"/>
    </location>
</feature>
<feature type="transmembrane region" description="Helical" evidence="14">
    <location>
        <begin position="1963"/>
        <end position="1986"/>
    </location>
</feature>
<dbReference type="FunFam" id="2.60.40.60:FF:000020">
    <property type="entry name" value="Dachsous cadherin-related 1b"/>
    <property type="match status" value="1"/>
</dbReference>
<evidence type="ECO:0000259" key="15">
    <source>
        <dbReference type="PROSITE" id="PS50268"/>
    </source>
</evidence>
<feature type="domain" description="Cadherin" evidence="15">
    <location>
        <begin position="586"/>
        <end position="694"/>
    </location>
</feature>
<feature type="domain" description="Cadherin" evidence="15">
    <location>
        <begin position="235"/>
        <end position="344"/>
    </location>
</feature>
<evidence type="ECO:0000256" key="8">
    <source>
        <dbReference type="ARBA" id="ARBA00022989"/>
    </source>
</evidence>
<dbReference type="FunFam" id="2.60.40.60:FF:000015">
    <property type="entry name" value="FAT atypical cadherin 1"/>
    <property type="match status" value="1"/>
</dbReference>
<feature type="domain" description="Cadherin" evidence="15">
    <location>
        <begin position="1081"/>
        <end position="1186"/>
    </location>
</feature>
<dbReference type="EMBL" id="OC319165">
    <property type="protein sequence ID" value="CAD7404458.1"/>
    <property type="molecule type" value="Genomic_DNA"/>
</dbReference>
<evidence type="ECO:0000256" key="10">
    <source>
        <dbReference type="ARBA" id="ARBA00023157"/>
    </source>
</evidence>
<keyword evidence="6 12" id="KW-0106">Calcium</keyword>
<evidence type="ECO:0000256" key="14">
    <source>
        <dbReference type="SAM" id="Phobius"/>
    </source>
</evidence>
<dbReference type="InterPro" id="IPR015919">
    <property type="entry name" value="Cadherin-like_sf"/>
</dbReference>
<dbReference type="PANTHER" id="PTHR24027">
    <property type="entry name" value="CADHERIN-23"/>
    <property type="match status" value="1"/>
</dbReference>
<protein>
    <recommendedName>
        <fullName evidence="15">Cadherin domain-containing protein</fullName>
    </recommendedName>
</protein>
<dbReference type="SMART" id="SM00112">
    <property type="entry name" value="CA"/>
    <property type="match status" value="12"/>
</dbReference>
<feature type="domain" description="Cadherin" evidence="15">
    <location>
        <begin position="1594"/>
        <end position="1713"/>
    </location>
</feature>
<evidence type="ECO:0000256" key="13">
    <source>
        <dbReference type="SAM" id="MobiDB-lite"/>
    </source>
</evidence>